<dbReference type="Pfam" id="PF00550">
    <property type="entry name" value="PP-binding"/>
    <property type="match status" value="2"/>
</dbReference>
<dbReference type="Pfam" id="PF13193">
    <property type="entry name" value="AMP-binding_C"/>
    <property type="match status" value="1"/>
</dbReference>
<dbReference type="SUPFAM" id="SSF56801">
    <property type="entry name" value="Acetyl-CoA synthetase-like"/>
    <property type="match status" value="2"/>
</dbReference>
<dbReference type="NCBIfam" id="TIGR01733">
    <property type="entry name" value="AA-adenyl-dom"/>
    <property type="match status" value="2"/>
</dbReference>
<reference evidence="5 6" key="1">
    <citation type="submission" date="2023-12" db="EMBL/GenBank/DDBJ databases">
        <title>Genome sequencing and assembly of bacterial species from a model synthetic community.</title>
        <authorList>
            <person name="Hogle S.L."/>
        </authorList>
    </citation>
    <scope>NUCLEOTIDE SEQUENCE [LARGE SCALE GENOMIC DNA]</scope>
    <source>
        <strain evidence="5 6">HAMBI_3031</strain>
    </source>
</reference>
<name>A0ABZ0WBV1_9BACT</name>
<keyword evidence="6" id="KW-1185">Reference proteome</keyword>
<dbReference type="Proteomes" id="UP001325680">
    <property type="component" value="Chromosome"/>
</dbReference>
<dbReference type="InterPro" id="IPR023213">
    <property type="entry name" value="CAT-like_dom_sf"/>
</dbReference>
<dbReference type="InterPro" id="IPR036736">
    <property type="entry name" value="ACP-like_sf"/>
</dbReference>
<sequence length="2404" mass="271195">MSHSNLNTRVPVDFDPFDGDIIQKVVPCTESQKEVFASCLLGGEDANLAYNLSMSLHFTGELNTVLLKECAREVVKRHESLRASFSDDGSKMIIYENQDILFDYYDLTSETAAQQQKELEAYLWKDASTTFDIIHGPLIRFALFQLNDKQYSFVITVHHLVCDGWSLSILLEDLSRFYNAKIKGTPLPVEAAEFSKYAVENILFEQTSAYKDIVQYWKKEYEGTVPVFEIPPDFPRPPVRTYKGRRDDYILPAALADQVKETGVKYGASFVSILMAAFEVLLQKYTGHEDIVIGLPTSGQAATENFTLVGHCVNLLPLRSNPLPETRFADYLHLRKSKLLQDYEKQRFTFGSFLKELKMQRDLSRMPLAPVSLNIDLGIDLQVGFEGLEYKLIHNKRVSETYELFLNIADHKEGYELQWSYNTQLYSASTIKGLMEKYSFLLSQIVENPEKKIIDLKLQSEQSLTNYWTNWNGSNDIRYKGETLAGLINDSSLVNAEKTALEFKGVVYTYREISDLSNKMAHSLIEKGVQKGVVVGVAMDRSVDLVLSLLAVVKAGGVFVPLDPQYARERIEYMLENSGAEILLTSTRYKSRFTTGALEVLVEDIRSDLSEYPATLPNVVINPDSLVYILYTSGSTGRPKGVMIANKSLVNYISWAVAYYLKGKPGAFPLYTSISFDLTITSIFSPLVSGSLLKIYEEEEPVTMLEKIFADDQINVVKLTPSHLKLVKDSHAIRSRLPAQFITLIVGGEELETSVSKEVHELFNGNVLICNEYGPTEATVGCMIYDYTVADQLSAVPIGVPISNANIYLLDSALNLVPKGITGEIYIGGVCVAEGYYKNEALTRERFLPDPFVANGRMYKTGDNAVMLNNDVLLFKGRIDDQVKLRGYRIELGEIDYHLSTISGIKNVVTVVRSDSPGNEYLASYVVLKEKVEDEAQVKQVWREILRNKLPDYMVPGIFVIVDELPLTQNGKVDKKRLPAPEMQAHKYVAPQTNEELLLAEIWKDVFGKEEIGLYDNFFELGGHSLLAVRVTRMLEKRTGIGLPLTTLFRYPVLQYFAAELANTRSQSTDKEPVTEWYLQDEEIFTETFPATEPQLEIWQNCIIGGDEINVSYNVAHAEYLNGNVNMKALENAFQEMMRRHELLRATFSSDGAEVYLKRNAPLPLFTTDISALKPEEQEAFVGDFLKKEYEKPFDLEHDILFRVSLVKLSDTKHLLLFVIHHLICDGGSFDVIIREVSQLYNGFQLGHLPELDKAVKFSSYALHEQKRYRSERYARDQAYWISKFDGDIPEAVDLASKYPDPGQRTFKSAVDAYMLSASETEAVEKLAANGNTTLTILLRTLFEVFIYKQTGQKDFVIGLPATDHLSVSGYTLIGHTINMLPVRTLVSSGQSFRSFLERRRAEMLSDFDHQKVTFGSVLKKVKFNRAAKNKFISVSFGSQFEKVDKNFSFIDIEHETAFITEERSSLEFYIDTYKRDGLIYFQIYYQSDLFDATDIQSLMNSFRNVINQVTANPGLRISNISLANRESLFTRSLASNGEQILEKTIIDLFRESVLAFPKHVAVRLEDQALTYEELNSASNRLAHYLLSRGLQANDRVAIILERGIDIIVSIVAVLKCGAAYIPIDPNYPGERVTFLVEDADAQFMISSGAGTEFSNGKAIGVDLATIEVELNKGVITDPEINYGSDTLAYILYTSGSTGKPKGAMVTHRNLVHFLRGMQDAFQITDRDKFLSVSSISFDASCFDNYLCLVNGAELVLTGNETVKDGQLLLEEVLKRNISIILATPITFKLMLTADWSRRIPVKLLSAGETLLPSLAKELLPRCQALYNVYGPTETTVICTLTRIMSDERITIGAPILDTPVYILDENLKEVAEGEMGEIYIGGEGVSKGYWQRADLTATRFVRDPFANIAGAKMYKSGDLGRFKKNGEIKYEGRIDNQVKIRGFRIELGEIEYHLSRLNNVKDVVATVLEDHTGEKAIVAYIIPQIDEENGTGEFSKETIVNWGHELRVNLPYFMVPSYWVKKKVFPLSPNGKVDVKQITPPDFQKRKQAAVGDAPAQPQAAISQVEQKIMTIWEEELGINGLTTEDNFFELGGHSMIAVKVMNRISREMGVRFPIATLFQHPTIVSIAKLINADATVEQKILVEIKKSGSKPPIYLIHGGALNILLYKNLEPFLSDDQPLYGIQALGLDGDTAHLDSIETISARYLKEILVHNAEGPYIIIGYSYGGVVAYEMARQLMAMGKKVKMLGILDTNVGGREAPANKTQKIFQTLQRQSKKALFIGANLFRSPKEVILYQWSFLKYKVFKNYVETEDEKIYDYGENVIEAYTRAFCNYRMKPLDVRVHLFRVQDRIYFLDDPVYLGWRNYTKDVIVYDVSGDHKTFLLPPHNKSLVTTIEKALENTK</sequence>
<evidence type="ECO:0000256" key="3">
    <source>
        <dbReference type="ARBA" id="ARBA00022553"/>
    </source>
</evidence>
<dbReference type="InterPro" id="IPR001031">
    <property type="entry name" value="Thioesterase"/>
</dbReference>
<dbReference type="PANTHER" id="PTHR45527:SF1">
    <property type="entry name" value="FATTY ACID SYNTHASE"/>
    <property type="match status" value="1"/>
</dbReference>
<dbReference type="InterPro" id="IPR020845">
    <property type="entry name" value="AMP-binding_CS"/>
</dbReference>
<dbReference type="RefSeq" id="WP_114789081.1">
    <property type="nucleotide sequence ID" value="NZ_CP139960.1"/>
</dbReference>
<feature type="domain" description="Carrier" evidence="4">
    <location>
        <begin position="2061"/>
        <end position="2136"/>
    </location>
</feature>
<proteinExistence type="predicted"/>
<dbReference type="Gene3D" id="3.40.50.12780">
    <property type="entry name" value="N-terminal domain of ligase-like"/>
    <property type="match status" value="1"/>
</dbReference>
<dbReference type="NCBIfam" id="NF003417">
    <property type="entry name" value="PRK04813.1"/>
    <property type="match status" value="2"/>
</dbReference>
<dbReference type="Gene3D" id="2.30.38.10">
    <property type="entry name" value="Luciferase, Domain 3"/>
    <property type="match status" value="1"/>
</dbReference>
<dbReference type="PROSITE" id="PS00012">
    <property type="entry name" value="PHOSPHOPANTETHEINE"/>
    <property type="match status" value="1"/>
</dbReference>
<dbReference type="Gene3D" id="1.10.1200.10">
    <property type="entry name" value="ACP-like"/>
    <property type="match status" value="2"/>
</dbReference>
<dbReference type="InterPro" id="IPR042099">
    <property type="entry name" value="ANL_N_sf"/>
</dbReference>
<protein>
    <submittedName>
        <fullName evidence="5">Amino acid adenylation domain-containing protein</fullName>
    </submittedName>
</protein>
<dbReference type="SUPFAM" id="SSF52777">
    <property type="entry name" value="CoA-dependent acyltransferases"/>
    <property type="match status" value="4"/>
</dbReference>
<evidence type="ECO:0000313" key="5">
    <source>
        <dbReference type="EMBL" id="WQD39660.1"/>
    </source>
</evidence>
<dbReference type="InterPro" id="IPR025110">
    <property type="entry name" value="AMP-bd_C"/>
</dbReference>
<dbReference type="InterPro" id="IPR045851">
    <property type="entry name" value="AMP-bd_C_sf"/>
</dbReference>
<dbReference type="Gene3D" id="3.40.50.980">
    <property type="match status" value="2"/>
</dbReference>
<accession>A0ABZ0WBV1</accession>
<organism evidence="5 6">
    <name type="scientific">Niabella yanshanensis</name>
    <dbReference type="NCBI Taxonomy" id="577386"/>
    <lineage>
        <taxon>Bacteria</taxon>
        <taxon>Pseudomonadati</taxon>
        <taxon>Bacteroidota</taxon>
        <taxon>Chitinophagia</taxon>
        <taxon>Chitinophagales</taxon>
        <taxon>Chitinophagaceae</taxon>
        <taxon>Niabella</taxon>
    </lineage>
</organism>
<keyword evidence="3" id="KW-0597">Phosphoprotein</keyword>
<dbReference type="Pfam" id="PF00975">
    <property type="entry name" value="Thioesterase"/>
    <property type="match status" value="1"/>
</dbReference>
<comment type="cofactor">
    <cofactor evidence="1">
        <name>pantetheine 4'-phosphate</name>
        <dbReference type="ChEBI" id="CHEBI:47942"/>
    </cofactor>
</comment>
<evidence type="ECO:0000256" key="1">
    <source>
        <dbReference type="ARBA" id="ARBA00001957"/>
    </source>
</evidence>
<evidence type="ECO:0000259" key="4">
    <source>
        <dbReference type="PROSITE" id="PS50075"/>
    </source>
</evidence>
<dbReference type="CDD" id="cd05930">
    <property type="entry name" value="A_NRPS"/>
    <property type="match status" value="1"/>
</dbReference>
<dbReference type="InterPro" id="IPR020806">
    <property type="entry name" value="PKS_PP-bd"/>
</dbReference>
<dbReference type="Pfam" id="PF00501">
    <property type="entry name" value="AMP-binding"/>
    <property type="match status" value="2"/>
</dbReference>
<dbReference type="SUPFAM" id="SSF47336">
    <property type="entry name" value="ACP-like"/>
    <property type="match status" value="2"/>
</dbReference>
<dbReference type="Gene3D" id="3.30.559.10">
    <property type="entry name" value="Chloramphenicol acetyltransferase-like domain"/>
    <property type="match status" value="2"/>
</dbReference>
<dbReference type="InterPro" id="IPR000873">
    <property type="entry name" value="AMP-dep_synth/lig_dom"/>
</dbReference>
<dbReference type="PROSITE" id="PS50075">
    <property type="entry name" value="CARRIER"/>
    <property type="match status" value="2"/>
</dbReference>
<dbReference type="SUPFAM" id="SSF53474">
    <property type="entry name" value="alpha/beta-Hydrolases"/>
    <property type="match status" value="1"/>
</dbReference>
<dbReference type="Gene3D" id="3.30.559.30">
    <property type="entry name" value="Nonribosomal peptide synthetase, condensation domain"/>
    <property type="match status" value="2"/>
</dbReference>
<feature type="domain" description="Carrier" evidence="4">
    <location>
        <begin position="990"/>
        <end position="1065"/>
    </location>
</feature>
<dbReference type="InterPro" id="IPR009081">
    <property type="entry name" value="PP-bd_ACP"/>
</dbReference>
<keyword evidence="2" id="KW-0596">Phosphopantetheine</keyword>
<dbReference type="CDD" id="cd19531">
    <property type="entry name" value="LCL_NRPS-like"/>
    <property type="match status" value="1"/>
</dbReference>
<dbReference type="InterPro" id="IPR006162">
    <property type="entry name" value="Ppantetheine_attach_site"/>
</dbReference>
<dbReference type="InterPro" id="IPR001242">
    <property type="entry name" value="Condensation_dom"/>
</dbReference>
<dbReference type="PANTHER" id="PTHR45527">
    <property type="entry name" value="NONRIBOSOMAL PEPTIDE SYNTHETASE"/>
    <property type="match status" value="1"/>
</dbReference>
<dbReference type="Gene3D" id="3.30.300.30">
    <property type="match status" value="2"/>
</dbReference>
<evidence type="ECO:0000313" key="6">
    <source>
        <dbReference type="Proteomes" id="UP001325680"/>
    </source>
</evidence>
<dbReference type="InterPro" id="IPR010071">
    <property type="entry name" value="AA_adenyl_dom"/>
</dbReference>
<dbReference type="Pfam" id="PF00668">
    <property type="entry name" value="Condensation"/>
    <property type="match status" value="2"/>
</dbReference>
<evidence type="ECO:0000256" key="2">
    <source>
        <dbReference type="ARBA" id="ARBA00022450"/>
    </source>
</evidence>
<dbReference type="SMART" id="SM00823">
    <property type="entry name" value="PKS_PP"/>
    <property type="match status" value="2"/>
</dbReference>
<gene>
    <name evidence="5" type="ORF">U0035_05805</name>
</gene>
<dbReference type="PROSITE" id="PS00455">
    <property type="entry name" value="AMP_BINDING"/>
    <property type="match status" value="2"/>
</dbReference>
<dbReference type="EMBL" id="CP139960">
    <property type="protein sequence ID" value="WQD39660.1"/>
    <property type="molecule type" value="Genomic_DNA"/>
</dbReference>
<dbReference type="Gene3D" id="3.40.50.1820">
    <property type="entry name" value="alpha/beta hydrolase"/>
    <property type="match status" value="1"/>
</dbReference>
<dbReference type="InterPro" id="IPR029058">
    <property type="entry name" value="AB_hydrolase_fold"/>
</dbReference>